<evidence type="ECO:0000313" key="1">
    <source>
        <dbReference type="EMBL" id="WIY05112.1"/>
    </source>
</evidence>
<dbReference type="RefSeq" id="WP_286001414.1">
    <property type="nucleotide sequence ID" value="NZ_CP127295.1"/>
</dbReference>
<dbReference type="KEGG" id="amog:QRX60_15185"/>
<sequence length="82" mass="9006">MSEFTWMSPGMPSRLRRAISCTKATAVAFLPVVTAVDALPVSFGEPPILAQFLDVARDDRSVDAHQRFRRVDVHDLIGPDGP</sequence>
<dbReference type="EMBL" id="CP127295">
    <property type="protein sequence ID" value="WIY05112.1"/>
    <property type="molecule type" value="Genomic_DNA"/>
</dbReference>
<dbReference type="AlphaFoldDB" id="A0A9Y2JXJ0"/>
<reference evidence="1 2" key="1">
    <citation type="submission" date="2023-06" db="EMBL/GenBank/DDBJ databases">
        <authorList>
            <person name="Oyuntsetseg B."/>
            <person name="Kim S.B."/>
        </authorList>
    </citation>
    <scope>NUCLEOTIDE SEQUENCE [LARGE SCALE GENOMIC DNA]</scope>
    <source>
        <strain evidence="1 2">4-36</strain>
    </source>
</reference>
<gene>
    <name evidence="1" type="ORF">QRX60_15185</name>
</gene>
<proteinExistence type="predicted"/>
<accession>A0A9Y2JXJ0</accession>
<keyword evidence="2" id="KW-1185">Reference proteome</keyword>
<name>A0A9Y2JXJ0_9PSEU</name>
<protein>
    <submittedName>
        <fullName evidence="1">Uncharacterized protein</fullName>
    </submittedName>
</protein>
<evidence type="ECO:0000313" key="2">
    <source>
        <dbReference type="Proteomes" id="UP001239397"/>
    </source>
</evidence>
<dbReference type="Proteomes" id="UP001239397">
    <property type="component" value="Chromosome"/>
</dbReference>
<organism evidence="1 2">
    <name type="scientific">Amycolatopsis mongoliensis</name>
    <dbReference type="NCBI Taxonomy" id="715475"/>
    <lineage>
        <taxon>Bacteria</taxon>
        <taxon>Bacillati</taxon>
        <taxon>Actinomycetota</taxon>
        <taxon>Actinomycetes</taxon>
        <taxon>Pseudonocardiales</taxon>
        <taxon>Pseudonocardiaceae</taxon>
        <taxon>Amycolatopsis</taxon>
    </lineage>
</organism>